<protein>
    <recommendedName>
        <fullName evidence="2">Metalloenzyme domain-containing protein</fullName>
    </recommendedName>
</protein>
<evidence type="ECO:0000313" key="4">
    <source>
        <dbReference type="Proteomes" id="UP000001601"/>
    </source>
</evidence>
<evidence type="ECO:0000313" key="3">
    <source>
        <dbReference type="EMBL" id="EAQ50630.1"/>
    </source>
</evidence>
<dbReference type="STRING" id="398720.MED217_06342"/>
<dbReference type="InterPro" id="IPR017850">
    <property type="entry name" value="Alkaline_phosphatase_core_sf"/>
</dbReference>
<keyword evidence="4" id="KW-1185">Reference proteome</keyword>
<organism evidence="3 4">
    <name type="scientific">Leeuwenhoekiella blandensis (strain CECT 7118 / CCUG 51940 / KCTC 22103 / MED217)</name>
    <name type="common">Flavobacterium sp. (strain MED217)</name>
    <dbReference type="NCBI Taxonomy" id="398720"/>
    <lineage>
        <taxon>Bacteria</taxon>
        <taxon>Pseudomonadati</taxon>
        <taxon>Bacteroidota</taxon>
        <taxon>Flavobacteriia</taxon>
        <taxon>Flavobacteriales</taxon>
        <taxon>Flavobacteriaceae</taxon>
        <taxon>Leeuwenhoekiella</taxon>
    </lineage>
</organism>
<dbReference type="EMBL" id="AANC01000002">
    <property type="protein sequence ID" value="EAQ50630.1"/>
    <property type="molecule type" value="Genomic_DNA"/>
</dbReference>
<evidence type="ECO:0000259" key="2">
    <source>
        <dbReference type="Pfam" id="PF01676"/>
    </source>
</evidence>
<dbReference type="eggNOG" id="COG3119">
    <property type="taxonomic scope" value="Bacteria"/>
</dbReference>
<dbReference type="GO" id="GO:0046872">
    <property type="term" value="F:metal ion binding"/>
    <property type="evidence" value="ECO:0007669"/>
    <property type="project" value="InterPro"/>
</dbReference>
<feature type="domain" description="Metalloenzyme" evidence="2">
    <location>
        <begin position="219"/>
        <end position="293"/>
    </location>
</feature>
<reference evidence="3 4" key="1">
    <citation type="journal article" date="2007" name="Nature">
        <title>Light stimulates growth of proteorhodopsin-containing marine Flavobacteria.</title>
        <authorList>
            <person name="Gomez-Consarnau L."/>
            <person name="Gonzalez J.M."/>
            <person name="Coll-Llado M."/>
            <person name="Gourdon P."/>
            <person name="Pascher T."/>
            <person name="Neutze R."/>
            <person name="Pedros-Alio C."/>
            <person name="Pinhassi J."/>
        </authorList>
    </citation>
    <scope>NUCLEOTIDE SEQUENCE [LARGE SCALE GENOMIC DNA]</scope>
    <source>
        <strain evidence="3 4">MED217</strain>
    </source>
</reference>
<gene>
    <name evidence="3" type="ORF">MED217_06342</name>
</gene>
<dbReference type="RefSeq" id="WP_009779652.1">
    <property type="nucleotide sequence ID" value="NZ_CH672395.1"/>
</dbReference>
<dbReference type="HOGENOM" id="CLU_065578_0_0_10"/>
<dbReference type="OrthoDB" id="9791578at2"/>
<dbReference type="InterPro" id="IPR006124">
    <property type="entry name" value="Metalloenzyme"/>
</dbReference>
<dbReference type="SUPFAM" id="SSF53649">
    <property type="entry name" value="Alkaline phosphatase-like"/>
    <property type="match status" value="1"/>
</dbReference>
<feature type="signal peptide" evidence="1">
    <location>
        <begin position="1"/>
        <end position="22"/>
    </location>
</feature>
<dbReference type="Gene3D" id="3.40.720.10">
    <property type="entry name" value="Alkaline Phosphatase, subunit A"/>
    <property type="match status" value="1"/>
</dbReference>
<proteinExistence type="predicted"/>
<feature type="chain" id="PRO_5002663800" description="Metalloenzyme domain-containing protein" evidence="1">
    <location>
        <begin position="23"/>
        <end position="347"/>
    </location>
</feature>
<keyword evidence="1" id="KW-0732">Signal</keyword>
<dbReference type="GO" id="GO:0003824">
    <property type="term" value="F:catalytic activity"/>
    <property type="evidence" value="ECO:0007669"/>
    <property type="project" value="InterPro"/>
</dbReference>
<sequence>MRIKLIAAILCIAIAGINKAVAQEATEQKVVLVTLDGFRWQELFTGADPALIANKNYVQDTTGLKAEFWRPTSEARRKALLPFIWNEVVNLGEIHGNRTLGSKVNLTNAMWFSYPGYNEILTGKADDERIKSNAKIQNPNRTILEKINKTEAYKGKVAAFSSWDVFPFIINEERSGVPVNAAFDSAETLPLTDREDFLNQLQKEIPSPWGSVRLDAFTHHYALEYLKKKHPSLVYIAYGETDDFAHDGEYDAYLHSAHTTDAMLKELWGFIQSDPFYKDQTTFIITTDHGRGTQPLDTWRSHGSDIKGADETWLIILGKGGAALGEVQSVEQLYPTRIVPLIEEILN</sequence>
<dbReference type="Proteomes" id="UP000001601">
    <property type="component" value="Unassembled WGS sequence"/>
</dbReference>
<accession>A3XIJ2</accession>
<name>A3XIJ2_LEEBM</name>
<comment type="caution">
    <text evidence="3">The sequence shown here is derived from an EMBL/GenBank/DDBJ whole genome shotgun (WGS) entry which is preliminary data.</text>
</comment>
<dbReference type="AlphaFoldDB" id="A3XIJ2"/>
<evidence type="ECO:0000256" key="1">
    <source>
        <dbReference type="SAM" id="SignalP"/>
    </source>
</evidence>
<dbReference type="Pfam" id="PF01676">
    <property type="entry name" value="Metalloenzyme"/>
    <property type="match status" value="1"/>
</dbReference>